<dbReference type="AlphaFoldDB" id="H8Z608"/>
<dbReference type="EMBL" id="JH603170">
    <property type="protein sequence ID" value="EIC20658.1"/>
    <property type="molecule type" value="Genomic_DNA"/>
</dbReference>
<reference evidence="2" key="1">
    <citation type="submission" date="2011-06" db="EMBL/GenBank/DDBJ databases">
        <authorList>
            <consortium name="US DOE Joint Genome Institute (JGI-PGF)"/>
            <person name="Lucas S."/>
            <person name="Han J."/>
            <person name="Lapidus A."/>
            <person name="Cheng J.-F."/>
            <person name="Goodwin L."/>
            <person name="Pitluck S."/>
            <person name="Peters L."/>
            <person name="Land M.L."/>
            <person name="Hauser L."/>
            <person name="Vogl K."/>
            <person name="Liu Z."/>
            <person name="Overmann J."/>
            <person name="Frigaard N.-U."/>
            <person name="Bryant D.A."/>
            <person name="Woyke T.J."/>
        </authorList>
    </citation>
    <scope>NUCLEOTIDE SEQUENCE [LARGE SCALE GENOMIC DNA]</scope>
    <source>
        <strain evidence="2">970</strain>
    </source>
</reference>
<accession>H8Z608</accession>
<dbReference type="HOGENOM" id="CLU_1905814_0_0_6"/>
<keyword evidence="2" id="KW-1185">Reference proteome</keyword>
<evidence type="ECO:0000313" key="2">
    <source>
        <dbReference type="Proteomes" id="UP000002964"/>
    </source>
</evidence>
<protein>
    <submittedName>
        <fullName evidence="1">Uncharacterized protein</fullName>
    </submittedName>
</protein>
<organism evidence="1 2">
    <name type="scientific">Thiorhodovibrio frisius</name>
    <dbReference type="NCBI Taxonomy" id="631362"/>
    <lineage>
        <taxon>Bacteria</taxon>
        <taxon>Pseudomonadati</taxon>
        <taxon>Pseudomonadota</taxon>
        <taxon>Gammaproteobacteria</taxon>
        <taxon>Chromatiales</taxon>
        <taxon>Chromatiaceae</taxon>
        <taxon>Thiorhodovibrio</taxon>
    </lineage>
</organism>
<name>H8Z608_9GAMM</name>
<sequence length="137" mass="15973">MSLQPALCAYGKLKRLPCRNQIDLCQPQWSAGLPAAWRARVVTPCKFKVYPDYEMPARQVVGFDVSGAICFRAYDYRLLDPYSDDDEEFYTLLTYGESAVGWRLKERGWLLYRRVESHMEEDHREEGLQWAADWPGS</sequence>
<dbReference type="Proteomes" id="UP000002964">
    <property type="component" value="Unassembled WGS sequence"/>
</dbReference>
<dbReference type="eggNOG" id="ENOG5032V7Z">
    <property type="taxonomic scope" value="Bacteria"/>
</dbReference>
<proteinExistence type="predicted"/>
<gene>
    <name evidence="1" type="ORF">Thi970DRAFT_04312</name>
</gene>
<evidence type="ECO:0000313" key="1">
    <source>
        <dbReference type="EMBL" id="EIC20658.1"/>
    </source>
</evidence>
<reference evidence="1 2" key="2">
    <citation type="submission" date="2011-11" db="EMBL/GenBank/DDBJ databases">
        <authorList>
            <consortium name="US DOE Joint Genome Institute"/>
            <person name="Lucas S."/>
            <person name="Han J."/>
            <person name="Lapidus A."/>
            <person name="Cheng J.-F."/>
            <person name="Goodwin L."/>
            <person name="Pitluck S."/>
            <person name="Peters L."/>
            <person name="Ovchinnikova G."/>
            <person name="Zhang X."/>
            <person name="Detter J.C."/>
            <person name="Han C."/>
            <person name="Tapia R."/>
            <person name="Land M."/>
            <person name="Hauser L."/>
            <person name="Kyrpides N."/>
            <person name="Ivanova N."/>
            <person name="Pagani I."/>
            <person name="Vogl K."/>
            <person name="Liu Z."/>
            <person name="Overmann J."/>
            <person name="Frigaard N.-U."/>
            <person name="Bryant D."/>
            <person name="Woyke T."/>
        </authorList>
    </citation>
    <scope>NUCLEOTIDE SEQUENCE [LARGE SCALE GENOMIC DNA]</scope>
    <source>
        <strain evidence="1 2">970</strain>
    </source>
</reference>